<feature type="compositionally biased region" description="Pro residues" evidence="1">
    <location>
        <begin position="208"/>
        <end position="225"/>
    </location>
</feature>
<name>A0A1H4ILM1_9PSEU</name>
<dbReference type="STRING" id="208445.SAMN04489727_1103"/>
<organism evidence="2 3">
    <name type="scientific">Amycolatopsis tolypomycina</name>
    <dbReference type="NCBI Taxonomy" id="208445"/>
    <lineage>
        <taxon>Bacteria</taxon>
        <taxon>Bacillati</taxon>
        <taxon>Actinomycetota</taxon>
        <taxon>Actinomycetes</taxon>
        <taxon>Pseudonocardiales</taxon>
        <taxon>Pseudonocardiaceae</taxon>
        <taxon>Amycolatopsis</taxon>
    </lineage>
</organism>
<feature type="compositionally biased region" description="Pro residues" evidence="1">
    <location>
        <begin position="175"/>
        <end position="197"/>
    </location>
</feature>
<feature type="compositionally biased region" description="Pro residues" evidence="1">
    <location>
        <begin position="260"/>
        <end position="269"/>
    </location>
</feature>
<accession>A0A1H4ILM1</accession>
<dbReference type="EMBL" id="FNSO01000002">
    <property type="protein sequence ID" value="SEB34979.1"/>
    <property type="molecule type" value="Genomic_DNA"/>
</dbReference>
<gene>
    <name evidence="2" type="ORF">SAMN04489727_1103</name>
</gene>
<evidence type="ECO:0000313" key="2">
    <source>
        <dbReference type="EMBL" id="SEB34979.1"/>
    </source>
</evidence>
<sequence>MEGGRGIRPPPAAPKVGGPPYYMDARGRTRVRRLVGRATASVARPASGRRLRRGFGRVGPPRPRLPLPAGCLPCVLALAAQPRPPGPRRGAVCRACSLWLSNCAHRAPGAGLFAVRARFGCPAAPTGPPARGCLPCVLALAVQLRPPGPRRGAIAERARSGRPSRAHPWPRRPHPPGPAPTPGPRTHPGPRGHPPTVPTASRSAPAAPSAPPPSPAPPPVAPPPHPGKRSPDPLRPERTPKNPAPTHRPQLRPGGLRHTPTPPRKPQVEPPKVALPAGSWNDIRPLTLR</sequence>
<evidence type="ECO:0000313" key="3">
    <source>
        <dbReference type="Proteomes" id="UP000199622"/>
    </source>
</evidence>
<proteinExistence type="predicted"/>
<feature type="region of interest" description="Disordered" evidence="1">
    <location>
        <begin position="147"/>
        <end position="289"/>
    </location>
</feature>
<feature type="compositionally biased region" description="Basic and acidic residues" evidence="1">
    <location>
        <begin position="229"/>
        <end position="240"/>
    </location>
</feature>
<feature type="compositionally biased region" description="Low complexity" evidence="1">
    <location>
        <begin position="198"/>
        <end position="207"/>
    </location>
</feature>
<keyword evidence="3" id="KW-1185">Reference proteome</keyword>
<feature type="compositionally biased region" description="Basic residues" evidence="1">
    <location>
        <begin position="160"/>
        <end position="174"/>
    </location>
</feature>
<feature type="region of interest" description="Disordered" evidence="1">
    <location>
        <begin position="1"/>
        <end position="23"/>
    </location>
</feature>
<dbReference type="Proteomes" id="UP000199622">
    <property type="component" value="Unassembled WGS sequence"/>
</dbReference>
<protein>
    <submittedName>
        <fullName evidence="2">Uncharacterized protein</fullName>
    </submittedName>
</protein>
<dbReference type="AlphaFoldDB" id="A0A1H4ILM1"/>
<reference evidence="3" key="1">
    <citation type="submission" date="2016-10" db="EMBL/GenBank/DDBJ databases">
        <authorList>
            <person name="Varghese N."/>
            <person name="Submissions S."/>
        </authorList>
    </citation>
    <scope>NUCLEOTIDE SEQUENCE [LARGE SCALE GENOMIC DNA]</scope>
    <source>
        <strain evidence="3">DSM 44544</strain>
    </source>
</reference>
<evidence type="ECO:0000256" key="1">
    <source>
        <dbReference type="SAM" id="MobiDB-lite"/>
    </source>
</evidence>